<dbReference type="SMART" id="SM00861">
    <property type="entry name" value="Transket_pyr"/>
    <property type="match status" value="1"/>
</dbReference>
<dbReference type="Pfam" id="PF02780">
    <property type="entry name" value="Transketolase_C"/>
    <property type="match status" value="1"/>
</dbReference>
<dbReference type="PATRIC" id="fig|1121290.3.peg.339"/>
<evidence type="ECO:0000313" key="6">
    <source>
        <dbReference type="Proteomes" id="UP000175744"/>
    </source>
</evidence>
<dbReference type="GO" id="GO:0008661">
    <property type="term" value="F:1-deoxy-D-xylulose-5-phosphate synthase activity"/>
    <property type="evidence" value="ECO:0007669"/>
    <property type="project" value="UniProtKB-EC"/>
</dbReference>
<evidence type="ECO:0000313" key="5">
    <source>
        <dbReference type="EMBL" id="OFI07506.1"/>
    </source>
</evidence>
<dbReference type="OrthoDB" id="8732661at2"/>
<dbReference type="Pfam" id="PF02779">
    <property type="entry name" value="Transket_pyr"/>
    <property type="match status" value="1"/>
</dbReference>
<dbReference type="SUPFAM" id="SSF52922">
    <property type="entry name" value="TK C-terminal domain-like"/>
    <property type="match status" value="1"/>
</dbReference>
<gene>
    <name evidence="5" type="primary">dxs_2</name>
    <name evidence="5" type="ORF">CLOACE_03350</name>
</gene>
<dbReference type="AlphaFoldDB" id="A0A1E8F2B9"/>
<dbReference type="CDD" id="cd07033">
    <property type="entry name" value="TPP_PYR_DXS_TK_like"/>
    <property type="match status" value="1"/>
</dbReference>
<dbReference type="InterPro" id="IPR051157">
    <property type="entry name" value="PDH/Transketolase"/>
</dbReference>
<dbReference type="InterPro" id="IPR009014">
    <property type="entry name" value="Transketo_C/PFOR_II"/>
</dbReference>
<dbReference type="SUPFAM" id="SSF52518">
    <property type="entry name" value="Thiamin diphosphate-binding fold (THDP-binding)"/>
    <property type="match status" value="1"/>
</dbReference>
<dbReference type="Proteomes" id="UP000175744">
    <property type="component" value="Unassembled WGS sequence"/>
</dbReference>
<dbReference type="EMBL" id="LZFO01000003">
    <property type="protein sequence ID" value="OFI07506.1"/>
    <property type="molecule type" value="Genomic_DNA"/>
</dbReference>
<keyword evidence="5" id="KW-0808">Transferase</keyword>
<evidence type="ECO:0000259" key="4">
    <source>
        <dbReference type="SMART" id="SM00861"/>
    </source>
</evidence>
<dbReference type="Gene3D" id="3.40.50.970">
    <property type="match status" value="1"/>
</dbReference>
<keyword evidence="6" id="KW-1185">Reference proteome</keyword>
<dbReference type="InterPro" id="IPR033248">
    <property type="entry name" value="Transketolase_C"/>
</dbReference>
<comment type="cofactor">
    <cofactor evidence="1">
        <name>thiamine diphosphate</name>
        <dbReference type="ChEBI" id="CHEBI:58937"/>
    </cofactor>
</comment>
<dbReference type="InterPro" id="IPR005475">
    <property type="entry name" value="Transketolase-like_Pyr-bd"/>
</dbReference>
<dbReference type="FunFam" id="3.40.50.970:FF:000129">
    <property type="entry name" value="Transketolase"/>
    <property type="match status" value="1"/>
</dbReference>
<feature type="domain" description="Transketolase-like pyrimidine-binding" evidence="4">
    <location>
        <begin position="5"/>
        <end position="170"/>
    </location>
</feature>
<reference evidence="5 6" key="1">
    <citation type="submission" date="2016-06" db="EMBL/GenBank/DDBJ databases">
        <title>Genome sequence of Clostridium acetireducens DSM 10703.</title>
        <authorList>
            <person name="Poehlein A."/>
            <person name="Fluechter S."/>
            <person name="Duerre P."/>
            <person name="Daniel R."/>
        </authorList>
    </citation>
    <scope>NUCLEOTIDE SEQUENCE [LARGE SCALE GENOMIC DNA]</scope>
    <source>
        <strain evidence="5 6">DSM 10703</strain>
    </source>
</reference>
<dbReference type="STRING" id="1121290.CLAOCE_03350"/>
<dbReference type="PANTHER" id="PTHR43825">
    <property type="entry name" value="PYRUVATE DEHYDROGENASE E1 COMPONENT"/>
    <property type="match status" value="1"/>
</dbReference>
<dbReference type="RefSeq" id="WP_070109304.1">
    <property type="nucleotide sequence ID" value="NZ_LZFO01000003.1"/>
</dbReference>
<dbReference type="PANTHER" id="PTHR43825:SF1">
    <property type="entry name" value="TRANSKETOLASE-LIKE PYRIMIDINE-BINDING DOMAIN-CONTAINING PROTEIN"/>
    <property type="match status" value="1"/>
</dbReference>
<dbReference type="InterPro" id="IPR029061">
    <property type="entry name" value="THDP-binding"/>
</dbReference>
<organism evidence="5 6">
    <name type="scientific">Clostridium acetireducens DSM 10703</name>
    <dbReference type="NCBI Taxonomy" id="1121290"/>
    <lineage>
        <taxon>Bacteria</taxon>
        <taxon>Bacillati</taxon>
        <taxon>Bacillota</taxon>
        <taxon>Clostridia</taxon>
        <taxon>Eubacteriales</taxon>
        <taxon>Clostridiaceae</taxon>
        <taxon>Clostridium</taxon>
    </lineage>
</organism>
<proteinExistence type="inferred from homology"/>
<dbReference type="EC" id="2.2.1.7" evidence="5"/>
<comment type="similarity">
    <text evidence="2">Belongs to the transketolase family.</text>
</comment>
<protein>
    <submittedName>
        <fullName evidence="5">1-deoxy-D-xylulose-5-phosphate synthase</fullName>
        <ecNumber evidence="5">2.2.1.7</ecNumber>
    </submittedName>
</protein>
<keyword evidence="3" id="KW-0786">Thiamine pyrophosphate</keyword>
<accession>A0A1E8F2B9</accession>
<dbReference type="Gene3D" id="3.40.50.920">
    <property type="match status" value="1"/>
</dbReference>
<evidence type="ECO:0000256" key="1">
    <source>
        <dbReference type="ARBA" id="ARBA00001964"/>
    </source>
</evidence>
<name>A0A1E8F2B9_9CLOT</name>
<evidence type="ECO:0000256" key="2">
    <source>
        <dbReference type="ARBA" id="ARBA00007131"/>
    </source>
</evidence>
<evidence type="ECO:0000256" key="3">
    <source>
        <dbReference type="ARBA" id="ARBA00023052"/>
    </source>
</evidence>
<sequence length="313" mass="33542">MSNKIATREAYGKTIAKIGKDNKNIVVLDADLAKSTKTIEFKKVCPERFFDMGIAEANMMGVAAGLSTCGKIPFVSTFAMFATGRTFEQIRNSICYPNLNVKICATHAGVTVGEDGASHQSIEDISLMRSIPNMTVICPSDAVETEEVIKAIVDYEGPCYIRLGRSGVPVINDNDDYKFQIGKAVNIRDGKEATIIATGIMVDAAIEAYNILAEEGIKVKVINMATIKPIDKEAIVNAAKETGVIITAEEHSIIGGLGSAVCEVTSEMYPIPVIRVGIKDVFGQSGKPSELLDAYGLTAKDIVKAVKKGISIK</sequence>
<comment type="caution">
    <text evidence="5">The sequence shown here is derived from an EMBL/GenBank/DDBJ whole genome shotgun (WGS) entry which is preliminary data.</text>
</comment>